<name>A0A4U6BNH9_9BRAD</name>
<dbReference type="Proteomes" id="UP000034832">
    <property type="component" value="Unassembled WGS sequence"/>
</dbReference>
<dbReference type="InterPro" id="IPR002889">
    <property type="entry name" value="WSC_carb-bd"/>
</dbReference>
<dbReference type="PROSITE" id="PS51212">
    <property type="entry name" value="WSC"/>
    <property type="match status" value="1"/>
</dbReference>
<feature type="domain" description="Caspase family p20" evidence="3">
    <location>
        <begin position="28"/>
        <end position="158"/>
    </location>
</feature>
<dbReference type="InterPro" id="IPR029030">
    <property type="entry name" value="Caspase-like_dom_sf"/>
</dbReference>
<dbReference type="AlphaFoldDB" id="A0A4U6BNH9"/>
<dbReference type="GO" id="GO:0004197">
    <property type="term" value="F:cysteine-type endopeptidase activity"/>
    <property type="evidence" value="ECO:0007669"/>
    <property type="project" value="InterPro"/>
</dbReference>
<dbReference type="STRING" id="211460.YH63_10430"/>
<dbReference type="InterPro" id="IPR001309">
    <property type="entry name" value="Pept_C14_p20"/>
</dbReference>
<evidence type="ECO:0008006" key="7">
    <source>
        <dbReference type="Google" id="ProtNLM"/>
    </source>
</evidence>
<dbReference type="SMART" id="SM00321">
    <property type="entry name" value="WSC"/>
    <property type="match status" value="1"/>
</dbReference>
<dbReference type="EMBL" id="LBIA02000001">
    <property type="protein sequence ID" value="TKT71451.1"/>
    <property type="molecule type" value="Genomic_DNA"/>
</dbReference>
<dbReference type="Pfam" id="PF01822">
    <property type="entry name" value="WSC"/>
    <property type="match status" value="1"/>
</dbReference>
<evidence type="ECO:0000313" key="5">
    <source>
        <dbReference type="EMBL" id="TKT71451.1"/>
    </source>
</evidence>
<dbReference type="Gene3D" id="3.40.50.1460">
    <property type="match status" value="1"/>
</dbReference>
<evidence type="ECO:0000259" key="3">
    <source>
        <dbReference type="PROSITE" id="PS50208"/>
    </source>
</evidence>
<dbReference type="GO" id="GO:0006508">
    <property type="term" value="P:proteolysis"/>
    <property type="evidence" value="ECO:0007669"/>
    <property type="project" value="InterPro"/>
</dbReference>
<accession>A0A4U6BNH9</accession>
<dbReference type="OrthoDB" id="9816009at2"/>
<sequence>MRAVLRSLLILFALLTATQFAVTTARADKRVALVLGISAYQHVAKLPNPSNDADAMAALFRKSGFDVVETKRDVGIADLRRAVGDFSDKAQDADVAVVFFAGHGIEVDGTNYLVPADAKLARDFDIEDEALSLDRLLKAIEPAKRLRLVMLDACRDNPFSKTMKRTVASRSVGRGLAKIEPTVSDTLIAFAAKAGSVALDGDTSNSPFTTALLEHIATPGVDLRIAFGRVRDSVLSTTARKQEPYVYGSLGGNTVAIVDTPAVAKTDPKTDTKPAAAQVASADPGASVAARAPAASPAPSPSSNEIAEAWRAVSTTTSPTVLDAFVRRFGDSIYGDLARARLQDLKTQDTKVATAKPDERSLHPAQKATAPASSSATAAVTPATGAATTSAANGYLGCFKDESKRDLDGHTFYDGKMTPQLCVSTCRDKGFSHAGTQYGGHCFCGNKFGKFGPADNCNAKCTGNRNETCGGTWANAIYKTN</sequence>
<organism evidence="5 6">
    <name type="scientific">Afipia massiliensis</name>
    <dbReference type="NCBI Taxonomy" id="211460"/>
    <lineage>
        <taxon>Bacteria</taxon>
        <taxon>Pseudomonadati</taxon>
        <taxon>Pseudomonadota</taxon>
        <taxon>Alphaproteobacteria</taxon>
        <taxon>Hyphomicrobiales</taxon>
        <taxon>Nitrobacteraceae</taxon>
        <taxon>Afipia</taxon>
    </lineage>
</organism>
<evidence type="ECO:0000259" key="4">
    <source>
        <dbReference type="PROSITE" id="PS51212"/>
    </source>
</evidence>
<keyword evidence="6" id="KW-1185">Reference proteome</keyword>
<dbReference type="Pfam" id="PF00656">
    <property type="entry name" value="Peptidase_C14"/>
    <property type="match status" value="1"/>
</dbReference>
<dbReference type="InterPro" id="IPR011600">
    <property type="entry name" value="Pept_C14_caspase"/>
</dbReference>
<feature type="region of interest" description="Disordered" evidence="1">
    <location>
        <begin position="346"/>
        <end position="376"/>
    </location>
</feature>
<protein>
    <recommendedName>
        <fullName evidence="7">Caspase family p20 domain-containing protein</fullName>
    </recommendedName>
</protein>
<evidence type="ECO:0000256" key="2">
    <source>
        <dbReference type="SAM" id="SignalP"/>
    </source>
</evidence>
<feature type="chain" id="PRO_5020733850" description="Caspase family p20 domain-containing protein" evidence="2">
    <location>
        <begin position="22"/>
        <end position="481"/>
    </location>
</feature>
<evidence type="ECO:0000313" key="6">
    <source>
        <dbReference type="Proteomes" id="UP000034832"/>
    </source>
</evidence>
<dbReference type="PANTHER" id="PTHR22576">
    <property type="entry name" value="MUCOSA ASSOCIATED LYMPHOID TISSUE LYMPHOMA TRANSLOCATION PROTEIN 1/PARACASPASE"/>
    <property type="match status" value="1"/>
</dbReference>
<gene>
    <name evidence="5" type="ORF">YH63_008520</name>
</gene>
<reference evidence="5" key="1">
    <citation type="submission" date="2019-04" db="EMBL/GenBank/DDBJ databases">
        <title>Whole genome sequencing of cave bacteria.</title>
        <authorList>
            <person name="Gan H.M."/>
            <person name="Barton H."/>
            <person name="Savka M.A."/>
        </authorList>
    </citation>
    <scope>NUCLEOTIDE SEQUENCE [LARGE SCALE GENOMIC DNA]</scope>
    <source>
        <strain evidence="5">LC387</strain>
    </source>
</reference>
<proteinExistence type="predicted"/>
<dbReference type="PROSITE" id="PS50208">
    <property type="entry name" value="CASPASE_P20"/>
    <property type="match status" value="1"/>
</dbReference>
<dbReference type="SUPFAM" id="SSF52129">
    <property type="entry name" value="Caspase-like"/>
    <property type="match status" value="1"/>
</dbReference>
<keyword evidence="2" id="KW-0732">Signal</keyword>
<feature type="region of interest" description="Disordered" evidence="1">
    <location>
        <begin position="280"/>
        <end position="303"/>
    </location>
</feature>
<dbReference type="InterPro" id="IPR052039">
    <property type="entry name" value="Caspase-related_regulators"/>
</dbReference>
<feature type="domain" description="WSC" evidence="4">
    <location>
        <begin position="392"/>
        <end position="481"/>
    </location>
</feature>
<evidence type="ECO:0000256" key="1">
    <source>
        <dbReference type="SAM" id="MobiDB-lite"/>
    </source>
</evidence>
<dbReference type="PRINTS" id="PR00833">
    <property type="entry name" value="POAALLERGEN"/>
</dbReference>
<feature type="signal peptide" evidence="2">
    <location>
        <begin position="1"/>
        <end position="21"/>
    </location>
</feature>
<comment type="caution">
    <text evidence="5">The sequence shown here is derived from an EMBL/GenBank/DDBJ whole genome shotgun (WGS) entry which is preliminary data.</text>
</comment>
<dbReference type="PANTHER" id="PTHR22576:SF37">
    <property type="entry name" value="MUCOSA-ASSOCIATED LYMPHOID TISSUE LYMPHOMA TRANSLOCATION PROTEIN 1"/>
    <property type="match status" value="1"/>
</dbReference>